<proteinExistence type="predicted"/>
<dbReference type="Proteomes" id="UP000276254">
    <property type="component" value="Chromosome"/>
</dbReference>
<reference evidence="2 3" key="1">
    <citation type="submission" date="2018-09" db="EMBL/GenBank/DDBJ databases">
        <title>Sphingomonas peninsula sp. nov., isolated from fildes peninsula, Antarctic soil.</title>
        <authorList>
            <person name="Yingchao G."/>
        </authorList>
    </citation>
    <scope>NUCLEOTIDE SEQUENCE [LARGE SCALE GENOMIC DNA]</scope>
    <source>
        <strain evidence="2 3">YZ-8</strain>
    </source>
</reference>
<feature type="region of interest" description="Disordered" evidence="1">
    <location>
        <begin position="43"/>
        <end position="65"/>
    </location>
</feature>
<organism evidence="2 3">
    <name type="scientific">Sphingomonas paeninsulae</name>
    <dbReference type="NCBI Taxonomy" id="2319844"/>
    <lineage>
        <taxon>Bacteria</taxon>
        <taxon>Pseudomonadati</taxon>
        <taxon>Pseudomonadota</taxon>
        <taxon>Alphaproteobacteria</taxon>
        <taxon>Sphingomonadales</taxon>
        <taxon>Sphingomonadaceae</taxon>
        <taxon>Sphingomonas</taxon>
    </lineage>
</organism>
<gene>
    <name evidence="2" type="ORF">D3Y57_17260</name>
</gene>
<protein>
    <submittedName>
        <fullName evidence="2">Uncharacterized protein</fullName>
    </submittedName>
</protein>
<dbReference type="EMBL" id="CP032829">
    <property type="protein sequence ID" value="AYJ87357.1"/>
    <property type="molecule type" value="Genomic_DNA"/>
</dbReference>
<accession>A0A494TD05</accession>
<sequence>MGILHSIPCDAKEIAPLHGQAAKTKATAIKCFRSKNVAWQRNDLAPSTLPPDLAPDLESRHLDKG</sequence>
<evidence type="ECO:0000313" key="3">
    <source>
        <dbReference type="Proteomes" id="UP000276254"/>
    </source>
</evidence>
<dbReference type="AlphaFoldDB" id="A0A494TD05"/>
<name>A0A494TD05_SPHPE</name>
<keyword evidence="3" id="KW-1185">Reference proteome</keyword>
<dbReference type="KEGG" id="spha:D3Y57_17260"/>
<evidence type="ECO:0000256" key="1">
    <source>
        <dbReference type="SAM" id="MobiDB-lite"/>
    </source>
</evidence>
<evidence type="ECO:0000313" key="2">
    <source>
        <dbReference type="EMBL" id="AYJ87357.1"/>
    </source>
</evidence>